<dbReference type="SUPFAM" id="SSF89919">
    <property type="entry name" value="Ribosome-binding factor A, RbfA"/>
    <property type="match status" value="1"/>
</dbReference>
<dbReference type="KEGG" id="mlac:CP520_01625"/>
<sequence length="116" mass="13613">MKNPKIQGRKESLIARELTIIITQKLEDPILKSVSISEVRLVHDNEVAKVYYSFIKFSGQDINREVVARHLEENEKKIRMMLASKVDMRRVPELEFIFDESLENANRINEILNETK</sequence>
<evidence type="ECO:0000313" key="4">
    <source>
        <dbReference type="Proteomes" id="UP000232227"/>
    </source>
</evidence>
<reference evidence="3 4" key="1">
    <citation type="submission" date="2017-09" db="EMBL/GenBank/DDBJ databases">
        <title>SPAdes assembly of the Mesoplasma lactucae genome.</title>
        <authorList>
            <person name="Knight T.F."/>
            <person name="Rubinstein R."/>
            <person name="Citino T."/>
        </authorList>
    </citation>
    <scope>NUCLEOTIDE SEQUENCE [LARGE SCALE GENOMIC DNA]</scope>
    <source>
        <strain evidence="3 4">831-C4</strain>
    </source>
</reference>
<dbReference type="InterPro" id="IPR015946">
    <property type="entry name" value="KH_dom-like_a/b"/>
</dbReference>
<name>A0A291IRT0_9MOLU</name>
<dbReference type="GO" id="GO:0005829">
    <property type="term" value="C:cytosol"/>
    <property type="evidence" value="ECO:0007669"/>
    <property type="project" value="TreeGrafter"/>
</dbReference>
<dbReference type="Proteomes" id="UP000232227">
    <property type="component" value="Chromosome"/>
</dbReference>
<evidence type="ECO:0000256" key="1">
    <source>
        <dbReference type="ARBA" id="ARBA00022517"/>
    </source>
</evidence>
<dbReference type="PANTHER" id="PTHR33515">
    <property type="entry name" value="RIBOSOME-BINDING FACTOR A, CHLOROPLASTIC-RELATED"/>
    <property type="match status" value="1"/>
</dbReference>
<dbReference type="AlphaFoldDB" id="A0A291IRT0"/>
<comment type="subunit">
    <text evidence="2">Monomer. Binds 30S ribosomal subunits, but not 50S ribosomal subunits or 70S ribosomes.</text>
</comment>
<accession>A0A291IRT0</accession>
<dbReference type="InterPro" id="IPR023799">
    <property type="entry name" value="RbfA_dom_sf"/>
</dbReference>
<dbReference type="InterPro" id="IPR000238">
    <property type="entry name" value="RbfA"/>
</dbReference>
<gene>
    <name evidence="2 3" type="primary">rbfA</name>
    <name evidence="3" type="ORF">CP520_01625</name>
</gene>
<protein>
    <recommendedName>
        <fullName evidence="2">Ribosome-binding factor A</fullName>
    </recommendedName>
</protein>
<dbReference type="RefSeq" id="WP_096862742.1">
    <property type="nucleotide sequence ID" value="NZ_CP023668.1"/>
</dbReference>
<organism evidence="3 4">
    <name type="scientific">Mesoplasma lactucae ATCC 49193</name>
    <dbReference type="NCBI Taxonomy" id="81460"/>
    <lineage>
        <taxon>Bacteria</taxon>
        <taxon>Bacillati</taxon>
        <taxon>Mycoplasmatota</taxon>
        <taxon>Mollicutes</taxon>
        <taxon>Entomoplasmatales</taxon>
        <taxon>Entomoplasmataceae</taxon>
        <taxon>Mesoplasma</taxon>
    </lineage>
</organism>
<comment type="similarity">
    <text evidence="2">Belongs to the RbfA family.</text>
</comment>
<dbReference type="GO" id="GO:0030490">
    <property type="term" value="P:maturation of SSU-rRNA"/>
    <property type="evidence" value="ECO:0007669"/>
    <property type="project" value="UniProtKB-UniRule"/>
</dbReference>
<proteinExistence type="inferred from homology"/>
<dbReference type="HAMAP" id="MF_00003">
    <property type="entry name" value="RbfA"/>
    <property type="match status" value="1"/>
</dbReference>
<dbReference type="Pfam" id="PF02033">
    <property type="entry name" value="RBFA"/>
    <property type="match status" value="1"/>
</dbReference>
<dbReference type="PROSITE" id="PS01319">
    <property type="entry name" value="RBFA"/>
    <property type="match status" value="1"/>
</dbReference>
<dbReference type="InterPro" id="IPR020053">
    <property type="entry name" value="Ribosome-bd_factorA_CS"/>
</dbReference>
<dbReference type="OrthoDB" id="384689at2"/>
<keyword evidence="1 2" id="KW-0690">Ribosome biogenesis</keyword>
<dbReference type="Gene3D" id="3.30.300.20">
    <property type="match status" value="1"/>
</dbReference>
<dbReference type="EMBL" id="CP023668">
    <property type="protein sequence ID" value="ATG97454.1"/>
    <property type="molecule type" value="Genomic_DNA"/>
</dbReference>
<dbReference type="NCBIfam" id="TIGR00082">
    <property type="entry name" value="rbfA"/>
    <property type="match status" value="1"/>
</dbReference>
<dbReference type="GO" id="GO:0043024">
    <property type="term" value="F:ribosomal small subunit binding"/>
    <property type="evidence" value="ECO:0007669"/>
    <property type="project" value="TreeGrafter"/>
</dbReference>
<comment type="function">
    <text evidence="2">One of several proteins that assist in the late maturation steps of the functional core of the 30S ribosomal subunit. Associates with free 30S ribosomal subunits (but not with 30S subunits that are part of 70S ribosomes or polysomes). Required for efficient processing of 16S rRNA. May interact with the 5'-terminal helix region of 16S rRNA.</text>
</comment>
<keyword evidence="4" id="KW-1185">Reference proteome</keyword>
<dbReference type="PANTHER" id="PTHR33515:SF1">
    <property type="entry name" value="RIBOSOME-BINDING FACTOR A, CHLOROPLASTIC-RELATED"/>
    <property type="match status" value="1"/>
</dbReference>
<evidence type="ECO:0000256" key="2">
    <source>
        <dbReference type="HAMAP-Rule" id="MF_00003"/>
    </source>
</evidence>
<comment type="subcellular location">
    <subcellularLocation>
        <location evidence="2">Cytoplasm</location>
    </subcellularLocation>
</comment>
<keyword evidence="2" id="KW-0963">Cytoplasm</keyword>
<evidence type="ECO:0000313" key="3">
    <source>
        <dbReference type="EMBL" id="ATG97454.1"/>
    </source>
</evidence>